<name>A0ABR9U9E5_9CYAN</name>
<proteinExistence type="predicted"/>
<evidence type="ECO:0000313" key="2">
    <source>
        <dbReference type="EMBL" id="MBE9143057.1"/>
    </source>
</evidence>
<dbReference type="EMBL" id="JADEWU010000011">
    <property type="protein sequence ID" value="MBE9143057.1"/>
    <property type="molecule type" value="Genomic_DNA"/>
</dbReference>
<evidence type="ECO:0000256" key="1">
    <source>
        <dbReference type="SAM" id="MobiDB-lite"/>
    </source>
</evidence>
<sequence>MVRYTLAQSPEIVLTVRGKDSSQAREKAMDKLMELMDAGKLPTELDEGFSPQQFIEVKEPDDTPVEEEDAISEAVQILSNLASLKLKVMESREEALKVREAIDILFTDQPVTVEEVTELKDGFKVLKNFAVSNLRYREARAKAEEAKAILDEALKSSDPEAKPENAPGKKDKK</sequence>
<comment type="caution">
    <text evidence="2">The sequence shown here is derived from an EMBL/GenBank/DDBJ whole genome shotgun (WGS) entry which is preliminary data.</text>
</comment>
<reference evidence="2 3" key="1">
    <citation type="submission" date="2020-10" db="EMBL/GenBank/DDBJ databases">
        <authorList>
            <person name="Castelo-Branco R."/>
            <person name="Eusebio N."/>
            <person name="Adriana R."/>
            <person name="Vieira A."/>
            <person name="Brugerolle De Fraissinette N."/>
            <person name="Rezende De Castro R."/>
            <person name="Schneider M.P."/>
            <person name="Vasconcelos V."/>
            <person name="Leao P.N."/>
        </authorList>
    </citation>
    <scope>NUCLEOTIDE SEQUENCE [LARGE SCALE GENOMIC DNA]</scope>
    <source>
        <strain evidence="2 3">LEGE 06226</strain>
    </source>
</reference>
<evidence type="ECO:0000313" key="3">
    <source>
        <dbReference type="Proteomes" id="UP000640725"/>
    </source>
</evidence>
<organism evidence="2 3">
    <name type="scientific">Planktothrix mougeotii LEGE 06226</name>
    <dbReference type="NCBI Taxonomy" id="1828728"/>
    <lineage>
        <taxon>Bacteria</taxon>
        <taxon>Bacillati</taxon>
        <taxon>Cyanobacteriota</taxon>
        <taxon>Cyanophyceae</taxon>
        <taxon>Oscillatoriophycideae</taxon>
        <taxon>Oscillatoriales</taxon>
        <taxon>Microcoleaceae</taxon>
        <taxon>Planktothrix</taxon>
    </lineage>
</organism>
<feature type="region of interest" description="Disordered" evidence="1">
    <location>
        <begin position="151"/>
        <end position="173"/>
    </location>
</feature>
<keyword evidence="3" id="KW-1185">Reference proteome</keyword>
<gene>
    <name evidence="2" type="ORF">IQ236_07445</name>
</gene>
<accession>A0ABR9U9E5</accession>
<dbReference type="Proteomes" id="UP000640725">
    <property type="component" value="Unassembled WGS sequence"/>
</dbReference>
<dbReference type="RefSeq" id="WP_193868672.1">
    <property type="nucleotide sequence ID" value="NZ_JADEWU010000011.1"/>
</dbReference>
<protein>
    <submittedName>
        <fullName evidence="2">Uncharacterized protein</fullName>
    </submittedName>
</protein>